<name>A0A2W4W121_9CYAN</name>
<gene>
    <name evidence="1" type="ORF">DCF19_19605</name>
</gene>
<dbReference type="EMBL" id="QBML01000033">
    <property type="protein sequence ID" value="PZO37207.1"/>
    <property type="molecule type" value="Genomic_DNA"/>
</dbReference>
<organism evidence="1 2">
    <name type="scientific">Pseudanabaena frigida</name>
    <dbReference type="NCBI Taxonomy" id="945775"/>
    <lineage>
        <taxon>Bacteria</taxon>
        <taxon>Bacillati</taxon>
        <taxon>Cyanobacteriota</taxon>
        <taxon>Cyanophyceae</taxon>
        <taxon>Pseudanabaenales</taxon>
        <taxon>Pseudanabaenaceae</taxon>
        <taxon>Pseudanabaena</taxon>
    </lineage>
</organism>
<comment type="caution">
    <text evidence="1">The sequence shown here is derived from an EMBL/GenBank/DDBJ whole genome shotgun (WGS) entry which is preliminary data.</text>
</comment>
<accession>A0A2W4W121</accession>
<evidence type="ECO:0000313" key="2">
    <source>
        <dbReference type="Proteomes" id="UP000249467"/>
    </source>
</evidence>
<reference evidence="1 2" key="2">
    <citation type="submission" date="2018-06" db="EMBL/GenBank/DDBJ databases">
        <title>Metagenomic assembly of (sub)arctic Cyanobacteria and their associated microbiome from non-axenic cultures.</title>
        <authorList>
            <person name="Baurain D."/>
        </authorList>
    </citation>
    <scope>NUCLEOTIDE SEQUENCE [LARGE SCALE GENOMIC DNA]</scope>
    <source>
        <strain evidence="1">ULC066bin1</strain>
    </source>
</reference>
<dbReference type="Proteomes" id="UP000249467">
    <property type="component" value="Unassembled WGS sequence"/>
</dbReference>
<sequence length="62" mass="7249">MRKPREQVRNRSSIIGVIDKKVLIQALEQDSILNSEEDFVHVFSNAHVETTKLQAKYLRCYC</sequence>
<protein>
    <submittedName>
        <fullName evidence="1">Uncharacterized protein</fullName>
    </submittedName>
</protein>
<dbReference type="AlphaFoldDB" id="A0A2W4W121"/>
<evidence type="ECO:0000313" key="1">
    <source>
        <dbReference type="EMBL" id="PZO37207.1"/>
    </source>
</evidence>
<proteinExistence type="predicted"/>
<reference evidence="1 2" key="1">
    <citation type="submission" date="2018-04" db="EMBL/GenBank/DDBJ databases">
        <authorList>
            <person name="Go L.Y."/>
            <person name="Mitchell J.A."/>
        </authorList>
    </citation>
    <scope>NUCLEOTIDE SEQUENCE [LARGE SCALE GENOMIC DNA]</scope>
    <source>
        <strain evidence="1">ULC066bin1</strain>
    </source>
</reference>